<feature type="domain" description="Nudix hydrolase" evidence="3">
    <location>
        <begin position="7"/>
        <end position="139"/>
    </location>
</feature>
<dbReference type="RefSeq" id="WP_005996256.1">
    <property type="nucleotide sequence ID" value="NZ_AECZ01000036.1"/>
</dbReference>
<dbReference type="CDD" id="cd18873">
    <property type="entry name" value="NUDIX_NadM_like"/>
    <property type="match status" value="1"/>
</dbReference>
<dbReference type="Proteomes" id="UP000006250">
    <property type="component" value="Unassembled WGS sequence"/>
</dbReference>
<evidence type="ECO:0000256" key="1">
    <source>
        <dbReference type="ARBA" id="ARBA00022801"/>
    </source>
</evidence>
<dbReference type="Gene3D" id="1.10.10.10">
    <property type="entry name" value="Winged helix-like DNA-binding domain superfamily/Winged helix DNA-binding domain"/>
    <property type="match status" value="1"/>
</dbReference>
<dbReference type="Pfam" id="PF00293">
    <property type="entry name" value="NUDIX"/>
    <property type="match status" value="1"/>
</dbReference>
<dbReference type="STRING" id="596151.DesfrDRAFT_3606"/>
<evidence type="ECO:0000313" key="5">
    <source>
        <dbReference type="Proteomes" id="UP000006250"/>
    </source>
</evidence>
<keyword evidence="5" id="KW-1185">Reference proteome</keyword>
<dbReference type="PRINTS" id="PR00502">
    <property type="entry name" value="NUDIXFAMILY"/>
</dbReference>
<dbReference type="AlphaFoldDB" id="E1K156"/>
<proteinExistence type="inferred from homology"/>
<gene>
    <name evidence="4" type="ORF">DesfrDRAFT_3606</name>
</gene>
<dbReference type="InterPro" id="IPR036390">
    <property type="entry name" value="WH_DNA-bd_sf"/>
</dbReference>
<dbReference type="InterPro" id="IPR054105">
    <property type="entry name" value="WHD_NrtR"/>
</dbReference>
<dbReference type="InterPro" id="IPR020084">
    <property type="entry name" value="NUDIX_hydrolase_CS"/>
</dbReference>
<reference evidence="4 5" key="1">
    <citation type="submission" date="2010-08" db="EMBL/GenBank/DDBJ databases">
        <title>The draft genome of Desulfovibrio fructosovorans JJ.</title>
        <authorList>
            <consortium name="US DOE Joint Genome Institute (JGI-PGF)"/>
            <person name="Lucas S."/>
            <person name="Copeland A."/>
            <person name="Lapidus A."/>
            <person name="Cheng J.-F."/>
            <person name="Bruce D."/>
            <person name="Goodwin L."/>
            <person name="Pitluck S."/>
            <person name="Land M.L."/>
            <person name="Hauser L."/>
            <person name="Chang Y.-J."/>
            <person name="Jeffries C."/>
            <person name="Wall J.D."/>
            <person name="Stahl D.A."/>
            <person name="Arkin A.P."/>
            <person name="Dehal P."/>
            <person name="Stolyar S.M."/>
            <person name="Hazen T.C."/>
            <person name="Woyke T.J."/>
        </authorList>
    </citation>
    <scope>NUCLEOTIDE SEQUENCE [LARGE SCALE GENOMIC DNA]</scope>
    <source>
        <strain evidence="4 5">JJ</strain>
    </source>
</reference>
<dbReference type="EMBL" id="AECZ01000036">
    <property type="protein sequence ID" value="EFL49683.1"/>
    <property type="molecule type" value="Genomic_DNA"/>
</dbReference>
<dbReference type="eggNOG" id="COG1051">
    <property type="taxonomic scope" value="Bacteria"/>
</dbReference>
<dbReference type="PROSITE" id="PS51462">
    <property type="entry name" value="NUDIX"/>
    <property type="match status" value="1"/>
</dbReference>
<dbReference type="PROSITE" id="PS00893">
    <property type="entry name" value="NUDIX_BOX"/>
    <property type="match status" value="1"/>
</dbReference>
<evidence type="ECO:0000256" key="2">
    <source>
        <dbReference type="RuleBase" id="RU003476"/>
    </source>
</evidence>
<sequence>MVFDRGRVSLAVDCAVFGFAGEGLRVLAVRRGVPPFAGSWALPGGFVEAGETLLAAAGRELAEETGVAAARLIEVGCFDALDRDPRGRVVSVAFAGLVRREHLTLRATADAGEARWWDLSDRPALAFDHEAIVTAALEHVRAAMWERPLALELLGERFTLAEARAVYEAVAGAPFDVRNFRKRLLATGLVRPLDARETGVAHRAARYYARSRNAASGGRAG</sequence>
<keyword evidence="1 2" id="KW-0378">Hydrolase</keyword>
<dbReference type="GO" id="GO:0016787">
    <property type="term" value="F:hydrolase activity"/>
    <property type="evidence" value="ECO:0007669"/>
    <property type="project" value="UniProtKB-KW"/>
</dbReference>
<dbReference type="SUPFAM" id="SSF46785">
    <property type="entry name" value="Winged helix' DNA-binding domain"/>
    <property type="match status" value="1"/>
</dbReference>
<organism evidence="4 5">
    <name type="scientific">Solidesulfovibrio fructosivorans JJ]</name>
    <dbReference type="NCBI Taxonomy" id="596151"/>
    <lineage>
        <taxon>Bacteria</taxon>
        <taxon>Pseudomonadati</taxon>
        <taxon>Thermodesulfobacteriota</taxon>
        <taxon>Desulfovibrionia</taxon>
        <taxon>Desulfovibrionales</taxon>
        <taxon>Desulfovibrionaceae</taxon>
        <taxon>Solidesulfovibrio</taxon>
    </lineage>
</organism>
<dbReference type="PANTHER" id="PTHR43736:SF4">
    <property type="entry name" value="SLR1690 PROTEIN"/>
    <property type="match status" value="1"/>
</dbReference>
<evidence type="ECO:0000259" key="3">
    <source>
        <dbReference type="PROSITE" id="PS51462"/>
    </source>
</evidence>
<dbReference type="InterPro" id="IPR000086">
    <property type="entry name" value="NUDIX_hydrolase_dom"/>
</dbReference>
<dbReference type="InterPro" id="IPR036388">
    <property type="entry name" value="WH-like_DNA-bd_sf"/>
</dbReference>
<dbReference type="Gene3D" id="3.90.79.10">
    <property type="entry name" value="Nucleoside Triphosphate Pyrophosphohydrolase"/>
    <property type="match status" value="1"/>
</dbReference>
<comment type="similarity">
    <text evidence="2">Belongs to the Nudix hydrolase family.</text>
</comment>
<accession>E1K156</accession>
<dbReference type="SUPFAM" id="SSF55811">
    <property type="entry name" value="Nudix"/>
    <property type="match status" value="1"/>
</dbReference>
<protein>
    <submittedName>
        <fullName evidence="4">NUDIX hydrolase</fullName>
    </submittedName>
</protein>
<dbReference type="PANTHER" id="PTHR43736">
    <property type="entry name" value="ADP-RIBOSE PYROPHOSPHATASE"/>
    <property type="match status" value="1"/>
</dbReference>
<dbReference type="InterPro" id="IPR020476">
    <property type="entry name" value="Nudix_hydrolase"/>
</dbReference>
<dbReference type="InterPro" id="IPR015797">
    <property type="entry name" value="NUDIX_hydrolase-like_dom_sf"/>
</dbReference>
<comment type="caution">
    <text evidence="4">The sequence shown here is derived from an EMBL/GenBank/DDBJ whole genome shotgun (WGS) entry which is preliminary data.</text>
</comment>
<dbReference type="Pfam" id="PF21906">
    <property type="entry name" value="WHD_NrtR"/>
    <property type="match status" value="1"/>
</dbReference>
<evidence type="ECO:0000313" key="4">
    <source>
        <dbReference type="EMBL" id="EFL49683.1"/>
    </source>
</evidence>
<name>E1K156_SOLFR</name>